<reference evidence="1 2" key="1">
    <citation type="submission" date="2016-10" db="EMBL/GenBank/DDBJ databases">
        <authorList>
            <person name="de Groot N.N."/>
        </authorList>
    </citation>
    <scope>NUCLEOTIDE SEQUENCE [LARGE SCALE GENOMIC DNA]</scope>
    <source>
        <strain evidence="1 2">Nm13</strain>
    </source>
</reference>
<sequence>MSPLSSPRRYAPLGFPPAESISTLRSVAHLFGSSKNRCGIYLLEFPGERFYIGQAIDVARRFGQHRKNYEDIAGFSFIPIQRGSLDQVERDLIQKAELLNLVILNTVHASNVIGETDLDMVLSQEEQAEWLSSPVRFNTGDAAVPIALPSTQLERFSKQFHKFKKHPLYIPASDLLTIYIHHCIPAPKRTEYSFWVVSCLPATNRSTWPRLLCVSAGVMELLVLGFHKDDPSALWGFVTVASDVLSDTFKTDKSLIDFFPSVEIIRRQYRDAGQHQITLWAADEQSFAILLQHRTVQEAAALLALRVMRKRATIYSKFHCKQVADHVIDTNN</sequence>
<gene>
    <name evidence="1" type="ORF">SAMN05216334_11065</name>
</gene>
<dbReference type="Proteomes" id="UP000236753">
    <property type="component" value="Unassembled WGS sequence"/>
</dbReference>
<organism evidence="1 2">
    <name type="scientific">Nitrosomonas ureae</name>
    <dbReference type="NCBI Taxonomy" id="44577"/>
    <lineage>
        <taxon>Bacteria</taxon>
        <taxon>Pseudomonadati</taxon>
        <taxon>Pseudomonadota</taxon>
        <taxon>Betaproteobacteria</taxon>
        <taxon>Nitrosomonadales</taxon>
        <taxon>Nitrosomonadaceae</taxon>
        <taxon>Nitrosomonas</taxon>
    </lineage>
</organism>
<dbReference type="EMBL" id="FNUX01000010">
    <property type="protein sequence ID" value="SEF80927.1"/>
    <property type="molecule type" value="Genomic_DNA"/>
</dbReference>
<accession>A0A1H5V3C6</accession>
<dbReference type="AlphaFoldDB" id="A0A1H5V3C6"/>
<dbReference type="CDD" id="cd00719">
    <property type="entry name" value="GIY-YIG_SF"/>
    <property type="match status" value="1"/>
</dbReference>
<dbReference type="OrthoDB" id="7554539at2"/>
<proteinExistence type="predicted"/>
<dbReference type="RefSeq" id="WP_146059753.1">
    <property type="nucleotide sequence ID" value="NZ_FNUX01000010.1"/>
</dbReference>
<evidence type="ECO:0000313" key="2">
    <source>
        <dbReference type="Proteomes" id="UP000236753"/>
    </source>
</evidence>
<dbReference type="SUPFAM" id="SSF82771">
    <property type="entry name" value="GIY-YIG endonuclease"/>
    <property type="match status" value="1"/>
</dbReference>
<dbReference type="InterPro" id="IPR035901">
    <property type="entry name" value="GIY-YIG_endonuc_sf"/>
</dbReference>
<name>A0A1H5V3C6_9PROT</name>
<evidence type="ECO:0000313" key="1">
    <source>
        <dbReference type="EMBL" id="SEF80927.1"/>
    </source>
</evidence>
<protein>
    <recommendedName>
        <fullName evidence="3">GIY-YIG domain-containing protein</fullName>
    </recommendedName>
</protein>
<evidence type="ECO:0008006" key="3">
    <source>
        <dbReference type="Google" id="ProtNLM"/>
    </source>
</evidence>